<evidence type="ECO:0000313" key="12">
    <source>
        <dbReference type="Proteomes" id="UP000186819"/>
    </source>
</evidence>
<dbReference type="PANTHER" id="PTHR23417:SF14">
    <property type="entry name" value="PENTACOTRIPEPTIDE-REPEAT REGION OF PRORP DOMAIN-CONTAINING PROTEIN"/>
    <property type="match status" value="1"/>
</dbReference>
<evidence type="ECO:0000256" key="1">
    <source>
        <dbReference type="ARBA" id="ARBA00000142"/>
    </source>
</evidence>
<dbReference type="SUPFAM" id="SSF53335">
    <property type="entry name" value="S-adenosyl-L-methionine-dependent methyltransferases"/>
    <property type="match status" value="1"/>
</dbReference>
<dbReference type="GO" id="GO:0008176">
    <property type="term" value="F:tRNA (guanine(46)-N7)-methyltransferase activity"/>
    <property type="evidence" value="ECO:0007669"/>
    <property type="project" value="UniProtKB-UniRule"/>
</dbReference>
<comment type="caution">
    <text evidence="9">Lacks conserved residue(s) required for the propagation of feature annotation.</text>
</comment>
<organism evidence="11 12">
    <name type="scientific">Aromatoleum tolulyticum</name>
    <dbReference type="NCBI Taxonomy" id="34027"/>
    <lineage>
        <taxon>Bacteria</taxon>
        <taxon>Pseudomonadati</taxon>
        <taxon>Pseudomonadota</taxon>
        <taxon>Betaproteobacteria</taxon>
        <taxon>Rhodocyclales</taxon>
        <taxon>Rhodocyclaceae</taxon>
        <taxon>Aromatoleum</taxon>
    </lineage>
</organism>
<dbReference type="UniPathway" id="UPA00989"/>
<evidence type="ECO:0000256" key="3">
    <source>
        <dbReference type="ARBA" id="ARBA00022603"/>
    </source>
</evidence>
<feature type="binding site" evidence="9">
    <location>
        <position position="140"/>
    </location>
    <ligand>
        <name>S-adenosyl-L-methionine</name>
        <dbReference type="ChEBI" id="CHEBI:59789"/>
    </ligand>
</feature>
<dbReference type="STRING" id="34027.SAMN05421829_101326"/>
<feature type="region of interest" description="Disordered" evidence="10">
    <location>
        <begin position="1"/>
        <end position="33"/>
    </location>
</feature>
<evidence type="ECO:0000256" key="4">
    <source>
        <dbReference type="ARBA" id="ARBA00022679"/>
    </source>
</evidence>
<dbReference type="AlphaFoldDB" id="A0A1N6NIZ4"/>
<feature type="binding site" evidence="9">
    <location>
        <position position="199"/>
    </location>
    <ligand>
        <name>substrate</name>
    </ligand>
</feature>
<dbReference type="EMBL" id="FTMD01000001">
    <property type="protein sequence ID" value="SIP92075.1"/>
    <property type="molecule type" value="Genomic_DNA"/>
</dbReference>
<dbReference type="OrthoDB" id="9802090at2"/>
<dbReference type="InterPro" id="IPR029063">
    <property type="entry name" value="SAM-dependent_MTases_sf"/>
</dbReference>
<evidence type="ECO:0000256" key="10">
    <source>
        <dbReference type="SAM" id="MobiDB-lite"/>
    </source>
</evidence>
<evidence type="ECO:0000256" key="8">
    <source>
        <dbReference type="ARBA" id="ARBA00060767"/>
    </source>
</evidence>
<dbReference type="GO" id="GO:0043527">
    <property type="term" value="C:tRNA methyltransferase complex"/>
    <property type="evidence" value="ECO:0007669"/>
    <property type="project" value="TreeGrafter"/>
</dbReference>
<keyword evidence="4 9" id="KW-0808">Transferase</keyword>
<evidence type="ECO:0000256" key="6">
    <source>
        <dbReference type="ARBA" id="ARBA00022694"/>
    </source>
</evidence>
<reference evidence="12" key="1">
    <citation type="submission" date="2017-01" db="EMBL/GenBank/DDBJ databases">
        <authorList>
            <person name="Varghese N."/>
            <person name="Submissions S."/>
        </authorList>
    </citation>
    <scope>NUCLEOTIDE SEQUENCE [LARGE SCALE GENOMIC DNA]</scope>
    <source>
        <strain evidence="12">ATCC 51758</strain>
    </source>
</reference>
<dbReference type="EC" id="2.1.1.33" evidence="9"/>
<dbReference type="InterPro" id="IPR003358">
    <property type="entry name" value="tRNA_(Gua-N-7)_MeTrfase_Trmb"/>
</dbReference>
<accession>A0A1N6NIZ4</accession>
<evidence type="ECO:0000256" key="5">
    <source>
        <dbReference type="ARBA" id="ARBA00022691"/>
    </source>
</evidence>
<feature type="binding site" evidence="9">
    <location>
        <position position="88"/>
    </location>
    <ligand>
        <name>S-adenosyl-L-methionine</name>
        <dbReference type="ChEBI" id="CHEBI:59789"/>
    </ligand>
</feature>
<feature type="binding site" evidence="9">
    <location>
        <begin position="234"/>
        <end position="237"/>
    </location>
    <ligand>
        <name>substrate</name>
    </ligand>
</feature>
<keyword evidence="6 9" id="KW-0819">tRNA processing</keyword>
<keyword evidence="5 9" id="KW-0949">S-adenosyl-L-methionine</keyword>
<dbReference type="Pfam" id="PF02390">
    <property type="entry name" value="Methyltransf_4"/>
    <property type="match status" value="1"/>
</dbReference>
<evidence type="ECO:0000256" key="2">
    <source>
        <dbReference type="ARBA" id="ARBA00003015"/>
    </source>
</evidence>
<dbReference type="PROSITE" id="PS51625">
    <property type="entry name" value="SAM_MT_TRMB"/>
    <property type="match status" value="1"/>
</dbReference>
<evidence type="ECO:0000313" key="11">
    <source>
        <dbReference type="EMBL" id="SIP92075.1"/>
    </source>
</evidence>
<keyword evidence="12" id="KW-1185">Reference proteome</keyword>
<sequence length="256" mass="28238">MTATTPDLPDSDPSASATPAEVSCTPSGDPEARFSSRSIRSFVLRQGRMSVAQQRHMEETFPRVSIPYRVASLDLDAAFGRPAPKIVEIGFGMGETTAKIAAALPDKDFLGIEVHGPGVGSLCKLIADNGLANLRIMQHDAVEVLRDMIPEAALAGVHVFFPDPWHKKRHHKRRIIQADFVALIASRLAPGGYLHCATDWEEYAQWMMEILSAEPALENTADGFAPRPDYRPLTKFENRGLRLGHGVWDLVFRKRG</sequence>
<dbReference type="Gene3D" id="3.40.50.150">
    <property type="entry name" value="Vaccinia Virus protein VP39"/>
    <property type="match status" value="1"/>
</dbReference>
<proteinExistence type="inferred from homology"/>
<dbReference type="Proteomes" id="UP000186819">
    <property type="component" value="Unassembled WGS sequence"/>
</dbReference>
<dbReference type="InterPro" id="IPR055361">
    <property type="entry name" value="tRNA_methyltr_TrmB_bact"/>
</dbReference>
<protein>
    <recommendedName>
        <fullName evidence="9">tRNA (guanine-N(7)-)-methyltransferase</fullName>
        <ecNumber evidence="9">2.1.1.33</ecNumber>
    </recommendedName>
    <alternativeName>
        <fullName evidence="9">tRNA (guanine(46)-N(7))-methyltransferase</fullName>
    </alternativeName>
    <alternativeName>
        <fullName evidence="9">tRNA(m7G46)-methyltransferase</fullName>
    </alternativeName>
</protein>
<comment type="function">
    <text evidence="2 9">Catalyzes the formation of N(7)-methylguanine at position 46 (m7G46) in tRNA.</text>
</comment>
<dbReference type="HAMAP" id="MF_01057">
    <property type="entry name" value="tRNA_methyltr_TrmB"/>
    <property type="match status" value="1"/>
</dbReference>
<comment type="pathway">
    <text evidence="7 9">tRNA modification; N(7)-methylguanine-tRNA biosynthesis.</text>
</comment>
<feature type="binding site" evidence="9">
    <location>
        <position position="167"/>
    </location>
    <ligand>
        <name>substrate</name>
    </ligand>
</feature>
<dbReference type="PANTHER" id="PTHR23417">
    <property type="entry name" value="3-DEOXY-D-MANNO-OCTULOSONIC-ACID TRANSFERASE/TRNA GUANINE-N 7 - -METHYLTRANSFERASE"/>
    <property type="match status" value="1"/>
</dbReference>
<feature type="binding site" evidence="9">
    <location>
        <position position="113"/>
    </location>
    <ligand>
        <name>S-adenosyl-L-methionine</name>
        <dbReference type="ChEBI" id="CHEBI:59789"/>
    </ligand>
</feature>
<evidence type="ECO:0000256" key="9">
    <source>
        <dbReference type="HAMAP-Rule" id="MF_01057"/>
    </source>
</evidence>
<evidence type="ECO:0000256" key="7">
    <source>
        <dbReference type="ARBA" id="ARBA00060552"/>
    </source>
</evidence>
<keyword evidence="3 9" id="KW-0489">Methyltransferase</keyword>
<comment type="catalytic activity">
    <reaction evidence="1 9">
        <text>guanosine(46) in tRNA + S-adenosyl-L-methionine = N(7)-methylguanosine(46) in tRNA + S-adenosyl-L-homocysteine</text>
        <dbReference type="Rhea" id="RHEA:42708"/>
        <dbReference type="Rhea" id="RHEA-COMP:10188"/>
        <dbReference type="Rhea" id="RHEA-COMP:10189"/>
        <dbReference type="ChEBI" id="CHEBI:57856"/>
        <dbReference type="ChEBI" id="CHEBI:59789"/>
        <dbReference type="ChEBI" id="CHEBI:74269"/>
        <dbReference type="ChEBI" id="CHEBI:74480"/>
        <dbReference type="EC" id="2.1.1.33"/>
    </reaction>
</comment>
<feature type="binding site" evidence="9">
    <location>
        <position position="163"/>
    </location>
    <ligand>
        <name>S-adenosyl-L-methionine</name>
        <dbReference type="ChEBI" id="CHEBI:59789"/>
    </ligand>
</feature>
<comment type="similarity">
    <text evidence="8 9">Belongs to the class I-like SAM-binding methyltransferase superfamily. TrmB family.</text>
</comment>
<dbReference type="RefSeq" id="WP_076600348.1">
    <property type="nucleotide sequence ID" value="NZ_FTMD01000001.1"/>
</dbReference>
<dbReference type="NCBIfam" id="TIGR00091">
    <property type="entry name" value="tRNA (guanosine(46)-N7)-methyltransferase TrmB"/>
    <property type="match status" value="1"/>
</dbReference>
<name>A0A1N6NIZ4_9RHOO</name>
<dbReference type="FunFam" id="3.40.50.150:FF:000035">
    <property type="entry name" value="tRNA (guanine-N(7)-)-methyltransferase"/>
    <property type="match status" value="1"/>
</dbReference>
<gene>
    <name evidence="9" type="primary">trmB</name>
    <name evidence="11" type="ORF">SAMN05421829_101326</name>
</gene>